<protein>
    <submittedName>
        <fullName evidence="1">Uncharacterized protein</fullName>
    </submittedName>
</protein>
<evidence type="ECO:0000313" key="2">
    <source>
        <dbReference type="Proteomes" id="UP000429958"/>
    </source>
</evidence>
<reference evidence="1 2" key="1">
    <citation type="submission" date="2019-08" db="EMBL/GenBank/DDBJ databases">
        <title>In-depth cultivation of the pig gut microbiome towards novel bacterial diversity and tailored functional studies.</title>
        <authorList>
            <person name="Wylensek D."/>
            <person name="Hitch T.C.A."/>
            <person name="Clavel T."/>
        </authorList>
    </citation>
    <scope>NUCLEOTIDE SEQUENCE [LARGE SCALE GENOMIC DNA]</scope>
    <source>
        <strain evidence="1 2">WCA-389-WT-23D1</strain>
    </source>
</reference>
<name>A0A7X2NPT9_9CLOT</name>
<evidence type="ECO:0000313" key="1">
    <source>
        <dbReference type="EMBL" id="MSS38631.1"/>
    </source>
</evidence>
<organism evidence="1 2">
    <name type="scientific">Clostridium porci</name>
    <dbReference type="NCBI Taxonomy" id="2605778"/>
    <lineage>
        <taxon>Bacteria</taxon>
        <taxon>Bacillati</taxon>
        <taxon>Bacillota</taxon>
        <taxon>Clostridia</taxon>
        <taxon>Eubacteriales</taxon>
        <taxon>Clostridiaceae</taxon>
        <taxon>Clostridium</taxon>
    </lineage>
</organism>
<gene>
    <name evidence="1" type="ORF">FYJ39_19495</name>
</gene>
<comment type="caution">
    <text evidence="1">The sequence shown here is derived from an EMBL/GenBank/DDBJ whole genome shotgun (WGS) entry which is preliminary data.</text>
</comment>
<accession>A0A7X2NPT9</accession>
<dbReference type="Proteomes" id="UP000429958">
    <property type="component" value="Unassembled WGS sequence"/>
</dbReference>
<sequence length="76" mass="8077">MAPFLFKTKVICCESGQKITDGCWHSSTGISPPRGSHAALLVACDASNARTTTAREYHCPVCASSPAGCHTYFTAR</sequence>
<dbReference type="EMBL" id="VUMD01000032">
    <property type="protein sequence ID" value="MSS38631.1"/>
    <property type="molecule type" value="Genomic_DNA"/>
</dbReference>
<keyword evidence="2" id="KW-1185">Reference proteome</keyword>
<dbReference type="AlphaFoldDB" id="A0A7X2NPT9"/>
<proteinExistence type="predicted"/>